<name>A0A381WVG5_9ZZZZ</name>
<sequence length="409" mass="46997">NPRLGDGRGLLLGEIKDEQNNVLDIHLKGCGPTRFARGFDGRATLRASLREYLGGEAVYGLGIPTTRSLAVIGTGELVHRETPEPGAILVRLSDSHIRFGSFQFFHFTNQPEKVTQLLDYIIKRHYPEIQNDPNKVKLLLRNVVKRTASLIALWQANGFIHGVMNTDNMTITGTTFDYGPFGFMDRFNPNFTPNHSDPHGRYAYGRQPEIGFWNLSKFGETISHLLDSNFIVEELDNYQQIYNQSYRELMAQKLGLEILDSEFRELVNQLFQLLYDNQIDYSLFFRHLSDLPNNFSETLKQSFKNPQALDNWISMYLRLIEREDPSPTTRKDKMNRINPKFILRNYLLQGAIDKALKESDFSEVERLRVLLADPYTDRPELFSQLGIDPEFYASETPASLIEKQLSCSA</sequence>
<feature type="non-terminal residue" evidence="9">
    <location>
        <position position="1"/>
    </location>
</feature>
<dbReference type="Pfam" id="PF02696">
    <property type="entry name" value="SelO"/>
    <property type="match status" value="1"/>
</dbReference>
<keyword evidence="7" id="KW-0067">ATP-binding</keyword>
<keyword evidence="3" id="KW-0808">Transferase</keyword>
<comment type="similarity">
    <text evidence="2">Belongs to the SELO family.</text>
</comment>
<reference evidence="9" key="1">
    <citation type="submission" date="2018-05" db="EMBL/GenBank/DDBJ databases">
        <authorList>
            <person name="Lanie J.A."/>
            <person name="Ng W.-L."/>
            <person name="Kazmierczak K.M."/>
            <person name="Andrzejewski T.M."/>
            <person name="Davidsen T.M."/>
            <person name="Wayne K.J."/>
            <person name="Tettelin H."/>
            <person name="Glass J.I."/>
            <person name="Rusch D."/>
            <person name="Podicherti R."/>
            <person name="Tsui H.-C.T."/>
            <person name="Winkler M.E."/>
        </authorList>
    </citation>
    <scope>NUCLEOTIDE SEQUENCE</scope>
</reference>
<comment type="cofactor">
    <cofactor evidence="1">
        <name>Mg(2+)</name>
        <dbReference type="ChEBI" id="CHEBI:18420"/>
    </cofactor>
</comment>
<dbReference type="AlphaFoldDB" id="A0A381WVG5"/>
<keyword evidence="6" id="KW-0547">Nucleotide-binding</keyword>
<dbReference type="PANTHER" id="PTHR32057:SF14">
    <property type="entry name" value="PROTEIN ADENYLYLTRANSFERASE SELO, MITOCHONDRIAL"/>
    <property type="match status" value="1"/>
</dbReference>
<dbReference type="NCBIfam" id="NF000658">
    <property type="entry name" value="PRK00029.1"/>
    <property type="match status" value="1"/>
</dbReference>
<evidence type="ECO:0000256" key="2">
    <source>
        <dbReference type="ARBA" id="ARBA00009747"/>
    </source>
</evidence>
<organism evidence="9">
    <name type="scientific">marine metagenome</name>
    <dbReference type="NCBI Taxonomy" id="408172"/>
    <lineage>
        <taxon>unclassified sequences</taxon>
        <taxon>metagenomes</taxon>
        <taxon>ecological metagenomes</taxon>
    </lineage>
</organism>
<dbReference type="GO" id="GO:0005524">
    <property type="term" value="F:ATP binding"/>
    <property type="evidence" value="ECO:0007669"/>
    <property type="project" value="UniProtKB-KW"/>
</dbReference>
<evidence type="ECO:0000256" key="8">
    <source>
        <dbReference type="ARBA" id="ARBA00022842"/>
    </source>
</evidence>
<accession>A0A381WVG5</accession>
<dbReference type="GO" id="GO:0070733">
    <property type="term" value="F:AMPylase activity"/>
    <property type="evidence" value="ECO:0007669"/>
    <property type="project" value="TreeGrafter"/>
</dbReference>
<evidence type="ECO:0000256" key="1">
    <source>
        <dbReference type="ARBA" id="ARBA00001946"/>
    </source>
</evidence>
<dbReference type="InterPro" id="IPR003846">
    <property type="entry name" value="SelO"/>
</dbReference>
<evidence type="ECO:0000256" key="6">
    <source>
        <dbReference type="ARBA" id="ARBA00022741"/>
    </source>
</evidence>
<evidence type="ECO:0000313" key="9">
    <source>
        <dbReference type="EMBL" id="SVA56248.1"/>
    </source>
</evidence>
<keyword evidence="5" id="KW-0479">Metal-binding</keyword>
<keyword evidence="4" id="KW-0548">Nucleotidyltransferase</keyword>
<evidence type="ECO:0008006" key="10">
    <source>
        <dbReference type="Google" id="ProtNLM"/>
    </source>
</evidence>
<evidence type="ECO:0000256" key="4">
    <source>
        <dbReference type="ARBA" id="ARBA00022695"/>
    </source>
</evidence>
<evidence type="ECO:0000256" key="3">
    <source>
        <dbReference type="ARBA" id="ARBA00022679"/>
    </source>
</evidence>
<gene>
    <name evidence="9" type="ORF">METZ01_LOCUS109102</name>
</gene>
<dbReference type="GO" id="GO:0046872">
    <property type="term" value="F:metal ion binding"/>
    <property type="evidence" value="ECO:0007669"/>
    <property type="project" value="UniProtKB-KW"/>
</dbReference>
<dbReference type="EMBL" id="UINC01012950">
    <property type="protein sequence ID" value="SVA56248.1"/>
    <property type="molecule type" value="Genomic_DNA"/>
</dbReference>
<dbReference type="PANTHER" id="PTHR32057">
    <property type="entry name" value="PROTEIN ADENYLYLTRANSFERASE SELO, MITOCHONDRIAL"/>
    <property type="match status" value="1"/>
</dbReference>
<keyword evidence="8" id="KW-0460">Magnesium</keyword>
<proteinExistence type="inferred from homology"/>
<evidence type="ECO:0000256" key="7">
    <source>
        <dbReference type="ARBA" id="ARBA00022840"/>
    </source>
</evidence>
<protein>
    <recommendedName>
        <fullName evidence="10">Selenoprotein O</fullName>
    </recommendedName>
</protein>
<evidence type="ECO:0000256" key="5">
    <source>
        <dbReference type="ARBA" id="ARBA00022723"/>
    </source>
</evidence>